<proteinExistence type="predicted"/>
<dbReference type="GeneID" id="25975835"/>
<evidence type="ECO:0000313" key="1">
    <source>
        <dbReference type="EMBL" id="EFX02876.1"/>
    </source>
</evidence>
<dbReference type="EMBL" id="GL629769">
    <property type="protein sequence ID" value="EFX02876.1"/>
    <property type="molecule type" value="Genomic_DNA"/>
</dbReference>
<gene>
    <name evidence="1" type="ORF">CMQ_2805</name>
</gene>
<dbReference type="Proteomes" id="UP000007796">
    <property type="component" value="Unassembled WGS sequence"/>
</dbReference>
<dbReference type="RefSeq" id="XP_014172358.1">
    <property type="nucleotide sequence ID" value="XM_014316883.1"/>
</dbReference>
<protein>
    <submittedName>
        <fullName evidence="1">Uncharacterized protein</fullName>
    </submittedName>
</protein>
<keyword evidence="2" id="KW-1185">Reference proteome</keyword>
<dbReference type="InParanoid" id="F0XGU5"/>
<reference evidence="1 2" key="1">
    <citation type="journal article" date="2011" name="Proc. Natl. Acad. Sci. U.S.A.">
        <title>Genome and transcriptome analyses of the mountain pine beetle-fungal symbiont Grosmannia clavigera, a lodgepole pine pathogen.</title>
        <authorList>
            <person name="DiGuistini S."/>
            <person name="Wang Y."/>
            <person name="Liao N.Y."/>
            <person name="Taylor G."/>
            <person name="Tanguay P."/>
            <person name="Feau N."/>
            <person name="Henrissat B."/>
            <person name="Chan S.K."/>
            <person name="Hesse-Orce U."/>
            <person name="Alamouti S.M."/>
            <person name="Tsui C.K.M."/>
            <person name="Docking R.T."/>
            <person name="Levasseur A."/>
            <person name="Haridas S."/>
            <person name="Robertson G."/>
            <person name="Birol I."/>
            <person name="Holt R.A."/>
            <person name="Marra M.A."/>
            <person name="Hamelin R.C."/>
            <person name="Hirst M."/>
            <person name="Jones S.J.M."/>
            <person name="Bohlmann J."/>
            <person name="Breuil C."/>
        </authorList>
    </citation>
    <scope>NUCLEOTIDE SEQUENCE [LARGE SCALE GENOMIC DNA]</scope>
    <source>
        <strain evidence="2">kw1407 / UAMH 11150</strain>
    </source>
</reference>
<evidence type="ECO:0000313" key="2">
    <source>
        <dbReference type="Proteomes" id="UP000007796"/>
    </source>
</evidence>
<accession>F0XGU5</accession>
<organism evidence="2">
    <name type="scientific">Grosmannia clavigera (strain kw1407 / UAMH 11150)</name>
    <name type="common">Blue stain fungus</name>
    <name type="synonym">Graphiocladiella clavigera</name>
    <dbReference type="NCBI Taxonomy" id="655863"/>
    <lineage>
        <taxon>Eukaryota</taxon>
        <taxon>Fungi</taxon>
        <taxon>Dikarya</taxon>
        <taxon>Ascomycota</taxon>
        <taxon>Pezizomycotina</taxon>
        <taxon>Sordariomycetes</taxon>
        <taxon>Sordariomycetidae</taxon>
        <taxon>Ophiostomatales</taxon>
        <taxon>Ophiostomataceae</taxon>
        <taxon>Leptographium</taxon>
    </lineage>
</organism>
<dbReference type="AlphaFoldDB" id="F0XGU5"/>
<sequence length="112" mass="12591">MNPGASNSDRAQLVRQLLEILGRFDVDYLSDLARVAHKLLGASVQHAHLIVGRDGEITACGSLERDVPRRNLRSLSLVSCEKVYSLASELYMAHVSEREQERQECREDGTPW</sequence>
<name>F0XGU5_GROCL</name>
<dbReference type="HOGENOM" id="CLU_2146130_0_0_1"/>